<proteinExistence type="predicted"/>
<gene>
    <name evidence="2" type="ORF">MNOR_LOCUS24218</name>
</gene>
<name>A0AAV2RGI0_MEGNR</name>
<keyword evidence="1" id="KW-0732">Signal</keyword>
<evidence type="ECO:0000313" key="3">
    <source>
        <dbReference type="Proteomes" id="UP001497623"/>
    </source>
</evidence>
<feature type="signal peptide" evidence="1">
    <location>
        <begin position="1"/>
        <end position="20"/>
    </location>
</feature>
<dbReference type="AlphaFoldDB" id="A0AAV2RGI0"/>
<accession>A0AAV2RGI0</accession>
<dbReference type="EMBL" id="CAXKWB010022043">
    <property type="protein sequence ID" value="CAL4124082.1"/>
    <property type="molecule type" value="Genomic_DNA"/>
</dbReference>
<feature type="chain" id="PRO_5043763548" evidence="1">
    <location>
        <begin position="21"/>
        <end position="171"/>
    </location>
</feature>
<comment type="caution">
    <text evidence="2">The sequence shown here is derived from an EMBL/GenBank/DDBJ whole genome shotgun (WGS) entry which is preliminary data.</text>
</comment>
<organism evidence="2 3">
    <name type="scientific">Meganyctiphanes norvegica</name>
    <name type="common">Northern krill</name>
    <name type="synonym">Thysanopoda norvegica</name>
    <dbReference type="NCBI Taxonomy" id="48144"/>
    <lineage>
        <taxon>Eukaryota</taxon>
        <taxon>Metazoa</taxon>
        <taxon>Ecdysozoa</taxon>
        <taxon>Arthropoda</taxon>
        <taxon>Crustacea</taxon>
        <taxon>Multicrustacea</taxon>
        <taxon>Malacostraca</taxon>
        <taxon>Eumalacostraca</taxon>
        <taxon>Eucarida</taxon>
        <taxon>Euphausiacea</taxon>
        <taxon>Euphausiidae</taxon>
        <taxon>Meganyctiphanes</taxon>
    </lineage>
</organism>
<protein>
    <submittedName>
        <fullName evidence="2">Uncharacterized protein</fullName>
    </submittedName>
</protein>
<sequence length="171" mass="17754">MRLLLIIAGTATALLAVASAELTQQLQQSDVDVEGGARGKFVFGSYRTTTHTVVQAATSTVFFSCLSGTGTALCTGKRKKRTLRNDLQADLLPGGVSALEGSLGGSDIADPLKLEAAGSGNADGKLGFTIWTTNRLTTSVTVFFTDTLTTIRLSYFCNAAGITSPNNCVGP</sequence>
<reference evidence="2 3" key="1">
    <citation type="submission" date="2024-05" db="EMBL/GenBank/DDBJ databases">
        <authorList>
            <person name="Wallberg A."/>
        </authorList>
    </citation>
    <scope>NUCLEOTIDE SEQUENCE [LARGE SCALE GENOMIC DNA]</scope>
</reference>
<keyword evidence="3" id="KW-1185">Reference proteome</keyword>
<evidence type="ECO:0000313" key="2">
    <source>
        <dbReference type="EMBL" id="CAL4124082.1"/>
    </source>
</evidence>
<dbReference type="Proteomes" id="UP001497623">
    <property type="component" value="Unassembled WGS sequence"/>
</dbReference>
<evidence type="ECO:0000256" key="1">
    <source>
        <dbReference type="SAM" id="SignalP"/>
    </source>
</evidence>